<evidence type="ECO:0000256" key="1">
    <source>
        <dbReference type="ARBA" id="ARBA00004613"/>
    </source>
</evidence>
<dbReference type="Proteomes" id="UP000242188">
    <property type="component" value="Unassembled WGS sequence"/>
</dbReference>
<evidence type="ECO:0000313" key="6">
    <source>
        <dbReference type="Proteomes" id="UP000242188"/>
    </source>
</evidence>
<evidence type="ECO:0000256" key="3">
    <source>
        <dbReference type="ARBA" id="ARBA00022525"/>
    </source>
</evidence>
<dbReference type="OrthoDB" id="9977471at2759"/>
<dbReference type="InterPro" id="IPR017996">
    <property type="entry name" value="MRJP/yellow-related"/>
</dbReference>
<gene>
    <name evidence="5" type="ORF">KP79_PYT19298</name>
</gene>
<dbReference type="Pfam" id="PF03022">
    <property type="entry name" value="MRJP"/>
    <property type="match status" value="1"/>
</dbReference>
<keyword evidence="4" id="KW-0732">Signal</keyword>
<evidence type="ECO:0000256" key="2">
    <source>
        <dbReference type="ARBA" id="ARBA00009127"/>
    </source>
</evidence>
<dbReference type="SUPFAM" id="SSF63825">
    <property type="entry name" value="YWTD domain"/>
    <property type="match status" value="1"/>
</dbReference>
<comment type="similarity">
    <text evidence="2">Belongs to the major royal jelly protein family.</text>
</comment>
<sequence length="454" mass="52213">MESCIRLWLSVFLVVSTGTSVLTRHTPYPRCDDKRIMHSFTVIDYIWSSDTARELALQTEDYIPHNNIISGMKTYNNKVYVTVPRWRRGVPSTLNKVVVRNGTSVLQPFPSWEMQKIGDCRALQFVQSMEIDPNTGWMWIIDTGRINFFAADGTATHNLCPAKIVIYDINKMEEVTRHEFPNHVADRKVTFLNDIVVMYRGSRPRYAFISDALAFRMVVYDRFRNRSHSFSHPSMLPEPGNGNITILGETLPVSAGINGIALSSDMKFIYFGPVSGYSVYQVPSRVARNPRGNFPKFVRKVGEKPSQAAGMVYSRSNHLYFPALGLNSIYRWDIDRDRRIQRRSTQRVIMKSVTKVLASNSCMNFVDILTFDTEGYLWFTVNKLHKYLLTSMDFSGNSGPNIFIWKVYVGEVGYLDQRRNIPPSAIDVNAVPDALSRFFKYVLRYVFTRKYPEN</sequence>
<dbReference type="EMBL" id="NEDP02004513">
    <property type="protein sequence ID" value="OWF45421.1"/>
    <property type="molecule type" value="Genomic_DNA"/>
</dbReference>
<protein>
    <submittedName>
        <fullName evidence="5">Protein yellow</fullName>
    </submittedName>
</protein>
<dbReference type="GO" id="GO:0005576">
    <property type="term" value="C:extracellular region"/>
    <property type="evidence" value="ECO:0007669"/>
    <property type="project" value="UniProtKB-SubCell"/>
</dbReference>
<accession>A0A210Q9L6</accession>
<feature type="chain" id="PRO_5012916664" evidence="4">
    <location>
        <begin position="24"/>
        <end position="454"/>
    </location>
</feature>
<dbReference type="AlphaFoldDB" id="A0A210Q9L6"/>
<comment type="subcellular location">
    <subcellularLocation>
        <location evidence="1">Secreted</location>
    </subcellularLocation>
</comment>
<evidence type="ECO:0000256" key="4">
    <source>
        <dbReference type="SAM" id="SignalP"/>
    </source>
</evidence>
<reference evidence="5 6" key="1">
    <citation type="journal article" date="2017" name="Nat. Ecol. Evol.">
        <title>Scallop genome provides insights into evolution of bilaterian karyotype and development.</title>
        <authorList>
            <person name="Wang S."/>
            <person name="Zhang J."/>
            <person name="Jiao W."/>
            <person name="Li J."/>
            <person name="Xun X."/>
            <person name="Sun Y."/>
            <person name="Guo X."/>
            <person name="Huan P."/>
            <person name="Dong B."/>
            <person name="Zhang L."/>
            <person name="Hu X."/>
            <person name="Sun X."/>
            <person name="Wang J."/>
            <person name="Zhao C."/>
            <person name="Wang Y."/>
            <person name="Wang D."/>
            <person name="Huang X."/>
            <person name="Wang R."/>
            <person name="Lv J."/>
            <person name="Li Y."/>
            <person name="Zhang Z."/>
            <person name="Liu B."/>
            <person name="Lu W."/>
            <person name="Hui Y."/>
            <person name="Liang J."/>
            <person name="Zhou Z."/>
            <person name="Hou R."/>
            <person name="Li X."/>
            <person name="Liu Y."/>
            <person name="Li H."/>
            <person name="Ning X."/>
            <person name="Lin Y."/>
            <person name="Zhao L."/>
            <person name="Xing Q."/>
            <person name="Dou J."/>
            <person name="Li Y."/>
            <person name="Mao J."/>
            <person name="Guo H."/>
            <person name="Dou H."/>
            <person name="Li T."/>
            <person name="Mu C."/>
            <person name="Jiang W."/>
            <person name="Fu Q."/>
            <person name="Fu X."/>
            <person name="Miao Y."/>
            <person name="Liu J."/>
            <person name="Yu Q."/>
            <person name="Li R."/>
            <person name="Liao H."/>
            <person name="Li X."/>
            <person name="Kong Y."/>
            <person name="Jiang Z."/>
            <person name="Chourrout D."/>
            <person name="Li R."/>
            <person name="Bao Z."/>
        </authorList>
    </citation>
    <scope>NUCLEOTIDE SEQUENCE [LARGE SCALE GENOMIC DNA]</scope>
    <source>
        <strain evidence="5 6">PY_sf001</strain>
    </source>
</reference>
<keyword evidence="6" id="KW-1185">Reference proteome</keyword>
<proteinExistence type="inferred from homology"/>
<evidence type="ECO:0000313" key="5">
    <source>
        <dbReference type="EMBL" id="OWF45421.1"/>
    </source>
</evidence>
<name>A0A210Q9L6_MIZYE</name>
<dbReference type="PANTHER" id="PTHR10009">
    <property type="entry name" value="PROTEIN YELLOW-RELATED"/>
    <property type="match status" value="1"/>
</dbReference>
<dbReference type="InterPro" id="IPR011042">
    <property type="entry name" value="6-blade_b-propeller_TolB-like"/>
</dbReference>
<organism evidence="5 6">
    <name type="scientific">Mizuhopecten yessoensis</name>
    <name type="common">Japanese scallop</name>
    <name type="synonym">Patinopecten yessoensis</name>
    <dbReference type="NCBI Taxonomy" id="6573"/>
    <lineage>
        <taxon>Eukaryota</taxon>
        <taxon>Metazoa</taxon>
        <taxon>Spiralia</taxon>
        <taxon>Lophotrochozoa</taxon>
        <taxon>Mollusca</taxon>
        <taxon>Bivalvia</taxon>
        <taxon>Autobranchia</taxon>
        <taxon>Pteriomorphia</taxon>
        <taxon>Pectinida</taxon>
        <taxon>Pectinoidea</taxon>
        <taxon>Pectinidae</taxon>
        <taxon>Mizuhopecten</taxon>
    </lineage>
</organism>
<keyword evidence="3" id="KW-0964">Secreted</keyword>
<feature type="signal peptide" evidence="4">
    <location>
        <begin position="1"/>
        <end position="23"/>
    </location>
</feature>
<comment type="caution">
    <text evidence="5">The sequence shown here is derived from an EMBL/GenBank/DDBJ whole genome shotgun (WGS) entry which is preliminary data.</text>
</comment>
<dbReference type="Gene3D" id="2.120.10.30">
    <property type="entry name" value="TolB, C-terminal domain"/>
    <property type="match status" value="1"/>
</dbReference>
<dbReference type="PANTHER" id="PTHR10009:SF18">
    <property type="entry name" value="PROTEIN YELLOW-LIKE PROTEIN"/>
    <property type="match status" value="1"/>
</dbReference>